<geneLocation type="plasmid" evidence="1 2">
    <name>pACP4.1</name>
</geneLocation>
<protein>
    <submittedName>
        <fullName evidence="1">Uncharacterized protein</fullName>
    </submittedName>
</protein>
<keyword evidence="2" id="KW-1185">Reference proteome</keyword>
<accession>A0A240UJP6</accession>
<dbReference type="RefSeq" id="WP_086929042.1">
    <property type="nucleotide sequence ID" value="NZ_CP021363.1"/>
</dbReference>
<sequence>MTDDQLHELNSLSDLGAAVLDQHFESAQAKGREFSFRESADVTVLRGFVLLMDAVAGAQAWTDPVEEIWAALAGSGVHYSGLFGSLDDGASLQIIRRKYSFAHDALPDPVARQVVHCLRVFRSGASNAIDPALGAAVQRQFSSLLLRYPVLLHPKLLIPVAYSNDTLRYANLGNLLFGSTTGALPRVSHFPDGQAEEYAARIARFARLPFVQRAFDRSIQVSIGKQGEHLSKSDVPLGSLLSVLPAPKVALLASRMEMDALLLSAPDLHDGSGGAANSKSRSLPIPFMSALAANRDFVPPPNHPVAAEYFDEDASISNLNHVLTNSLFKAMGVPVKSSAQLESGVDHEDANFLRCVSQRSDSLLGSERFMNKVEASLMHRVFDIWQDLDAVASVHAHVNLICRGLVDSGISEDLQSSARLVLDCCLGNARPNLRLPQVEGAICVSFLQAIDALGGFGPMDVPHDQLGKTDQADIAFQQLRDSVSTLPAYAIPFRNQWIQALDAFWIEKSMFHVIERARNAAPSDSKAATQVVGPVVSHCSAAMASTDIGGEIAGAALCESAAAADMSAPQVQAPPPTRTRLRL</sequence>
<dbReference type="KEGG" id="acip:CBP36_20105"/>
<dbReference type="AlphaFoldDB" id="A0A240UJP6"/>
<evidence type="ECO:0000313" key="1">
    <source>
        <dbReference type="EMBL" id="ART61272.1"/>
    </source>
</evidence>
<keyword evidence="1" id="KW-0614">Plasmid</keyword>
<proteinExistence type="predicted"/>
<reference evidence="1" key="1">
    <citation type="submission" date="2017-05" db="EMBL/GenBank/DDBJ databases">
        <title>Polyphasic characterization of four soil-derived phenanthrene-degrading Acidovorax strains and proposal of Acidovorax phenanthrenivorans sp. nov.</title>
        <authorList>
            <person name="Singleton D."/>
            <person name="Lee J."/>
            <person name="Dickey A.N."/>
            <person name="Stroud A."/>
            <person name="Scholl E.H."/>
            <person name="Wright F.A."/>
            <person name="Aitken M.D."/>
        </authorList>
    </citation>
    <scope>NUCLEOTIDE SEQUENCE</scope>
    <source>
        <strain evidence="1">P4</strain>
        <plasmid evidence="1">pACP4.1</plasmid>
    </source>
</reference>
<dbReference type="EMBL" id="CP021367">
    <property type="protein sequence ID" value="ART61272.1"/>
    <property type="molecule type" value="Genomic_DNA"/>
</dbReference>
<evidence type="ECO:0000313" key="2">
    <source>
        <dbReference type="Proteomes" id="UP000194440"/>
    </source>
</evidence>
<dbReference type="Proteomes" id="UP000194440">
    <property type="component" value="Plasmid pACP4.1"/>
</dbReference>
<organism evidence="1 2">
    <name type="scientific">Acidovorax carolinensis</name>
    <dbReference type="NCBI Taxonomy" id="553814"/>
    <lineage>
        <taxon>Bacteria</taxon>
        <taxon>Pseudomonadati</taxon>
        <taxon>Pseudomonadota</taxon>
        <taxon>Betaproteobacteria</taxon>
        <taxon>Burkholderiales</taxon>
        <taxon>Comamonadaceae</taxon>
        <taxon>Acidovorax</taxon>
    </lineage>
</organism>
<gene>
    <name evidence="1" type="ORF">CBP36_20105</name>
</gene>
<name>A0A240UJP6_9BURK</name>
<dbReference type="KEGG" id="acis:CBP35_20085"/>